<protein>
    <submittedName>
        <fullName evidence="2">Uncharacterized protein</fullName>
    </submittedName>
</protein>
<feature type="region of interest" description="Disordered" evidence="1">
    <location>
        <begin position="1"/>
        <end position="51"/>
    </location>
</feature>
<name>A0A2K3LVJ0_TRIPR</name>
<organism evidence="2 3">
    <name type="scientific">Trifolium pratense</name>
    <name type="common">Red clover</name>
    <dbReference type="NCBI Taxonomy" id="57577"/>
    <lineage>
        <taxon>Eukaryota</taxon>
        <taxon>Viridiplantae</taxon>
        <taxon>Streptophyta</taxon>
        <taxon>Embryophyta</taxon>
        <taxon>Tracheophyta</taxon>
        <taxon>Spermatophyta</taxon>
        <taxon>Magnoliopsida</taxon>
        <taxon>eudicotyledons</taxon>
        <taxon>Gunneridae</taxon>
        <taxon>Pentapetalae</taxon>
        <taxon>rosids</taxon>
        <taxon>fabids</taxon>
        <taxon>Fabales</taxon>
        <taxon>Fabaceae</taxon>
        <taxon>Papilionoideae</taxon>
        <taxon>50 kb inversion clade</taxon>
        <taxon>NPAAA clade</taxon>
        <taxon>Hologalegina</taxon>
        <taxon>IRL clade</taxon>
        <taxon>Trifolieae</taxon>
        <taxon>Trifolium</taxon>
    </lineage>
</organism>
<proteinExistence type="predicted"/>
<evidence type="ECO:0000256" key="1">
    <source>
        <dbReference type="SAM" id="MobiDB-lite"/>
    </source>
</evidence>
<dbReference type="Proteomes" id="UP000236291">
    <property type="component" value="Unassembled WGS sequence"/>
</dbReference>
<comment type="caution">
    <text evidence="2">The sequence shown here is derived from an EMBL/GenBank/DDBJ whole genome shotgun (WGS) entry which is preliminary data.</text>
</comment>
<sequence>MWSRNRSRSSGSSKSNTCLAFGVTRPNKDENGRGEKKEEKVMMKMRKYHSR</sequence>
<reference evidence="2 3" key="2">
    <citation type="journal article" date="2017" name="Front. Plant Sci.">
        <title>Gene Classification and Mining of Molecular Markers Useful in Red Clover (Trifolium pratense) Breeding.</title>
        <authorList>
            <person name="Istvanek J."/>
            <person name="Dluhosova J."/>
            <person name="Dluhos P."/>
            <person name="Patkova L."/>
            <person name="Nedelnik J."/>
            <person name="Repkova J."/>
        </authorList>
    </citation>
    <scope>NUCLEOTIDE SEQUENCE [LARGE SCALE GENOMIC DNA]</scope>
    <source>
        <strain evidence="3">cv. Tatra</strain>
        <tissue evidence="2">Young leaves</tissue>
    </source>
</reference>
<dbReference type="EMBL" id="ASHM01042212">
    <property type="protein sequence ID" value="PNX82533.1"/>
    <property type="molecule type" value="Genomic_DNA"/>
</dbReference>
<evidence type="ECO:0000313" key="3">
    <source>
        <dbReference type="Proteomes" id="UP000236291"/>
    </source>
</evidence>
<accession>A0A2K3LVJ0</accession>
<dbReference type="AlphaFoldDB" id="A0A2K3LVJ0"/>
<feature type="compositionally biased region" description="Low complexity" evidence="1">
    <location>
        <begin position="1"/>
        <end position="15"/>
    </location>
</feature>
<reference evidence="2 3" key="1">
    <citation type="journal article" date="2014" name="Am. J. Bot.">
        <title>Genome assembly and annotation for red clover (Trifolium pratense; Fabaceae).</title>
        <authorList>
            <person name="Istvanek J."/>
            <person name="Jaros M."/>
            <person name="Krenek A."/>
            <person name="Repkova J."/>
        </authorList>
    </citation>
    <scope>NUCLEOTIDE SEQUENCE [LARGE SCALE GENOMIC DNA]</scope>
    <source>
        <strain evidence="3">cv. Tatra</strain>
        <tissue evidence="2">Young leaves</tissue>
    </source>
</reference>
<gene>
    <name evidence="2" type="ORF">L195_g038562</name>
</gene>
<feature type="compositionally biased region" description="Basic and acidic residues" evidence="1">
    <location>
        <begin position="26"/>
        <end position="42"/>
    </location>
</feature>
<evidence type="ECO:0000313" key="2">
    <source>
        <dbReference type="EMBL" id="PNX82533.1"/>
    </source>
</evidence>